<evidence type="ECO:0000256" key="1">
    <source>
        <dbReference type="SAM" id="SignalP"/>
    </source>
</evidence>
<comment type="caution">
    <text evidence="2">The sequence shown here is derived from an EMBL/GenBank/DDBJ whole genome shotgun (WGS) entry which is preliminary data.</text>
</comment>
<accession>A0A4S8JTA5</accession>
<keyword evidence="1" id="KW-0732">Signal</keyword>
<reference evidence="2 3" key="1">
    <citation type="journal article" date="2019" name="Nat. Plants">
        <title>Genome sequencing of Musa balbisiana reveals subgenome evolution and function divergence in polyploid bananas.</title>
        <authorList>
            <person name="Yao X."/>
        </authorList>
    </citation>
    <scope>NUCLEOTIDE SEQUENCE [LARGE SCALE GENOMIC DNA]</scope>
    <source>
        <strain evidence="3">cv. DH-PKW</strain>
        <tissue evidence="2">Leaves</tissue>
    </source>
</reference>
<name>A0A4S8JTA5_MUSBA</name>
<dbReference type="AlphaFoldDB" id="A0A4S8JTA5"/>
<feature type="signal peptide" evidence="1">
    <location>
        <begin position="1"/>
        <end position="20"/>
    </location>
</feature>
<evidence type="ECO:0000313" key="3">
    <source>
        <dbReference type="Proteomes" id="UP000317650"/>
    </source>
</evidence>
<keyword evidence="3" id="KW-1185">Reference proteome</keyword>
<dbReference type="EMBL" id="PYDT01000003">
    <property type="protein sequence ID" value="THU65384.1"/>
    <property type="molecule type" value="Genomic_DNA"/>
</dbReference>
<feature type="chain" id="PRO_5020984568" evidence="1">
    <location>
        <begin position="21"/>
        <end position="62"/>
    </location>
</feature>
<dbReference type="Proteomes" id="UP000317650">
    <property type="component" value="Chromosome 5"/>
</dbReference>
<evidence type="ECO:0000313" key="2">
    <source>
        <dbReference type="EMBL" id="THU65384.1"/>
    </source>
</evidence>
<proteinExistence type="predicted"/>
<protein>
    <submittedName>
        <fullName evidence="2">Uncharacterized protein</fullName>
    </submittedName>
</protein>
<gene>
    <name evidence="2" type="ORF">C4D60_Mb05t03070</name>
</gene>
<sequence>MKKVGVFIAFLVAASSAALAATSPDPSASNSPSKETTLLVITTWIGIVEGGRRRIGIEKGHG</sequence>
<organism evidence="2 3">
    <name type="scientific">Musa balbisiana</name>
    <name type="common">Banana</name>
    <dbReference type="NCBI Taxonomy" id="52838"/>
    <lineage>
        <taxon>Eukaryota</taxon>
        <taxon>Viridiplantae</taxon>
        <taxon>Streptophyta</taxon>
        <taxon>Embryophyta</taxon>
        <taxon>Tracheophyta</taxon>
        <taxon>Spermatophyta</taxon>
        <taxon>Magnoliopsida</taxon>
        <taxon>Liliopsida</taxon>
        <taxon>Zingiberales</taxon>
        <taxon>Musaceae</taxon>
        <taxon>Musa</taxon>
    </lineage>
</organism>